<evidence type="ECO:0000256" key="2">
    <source>
        <dbReference type="ARBA" id="ARBA00022448"/>
    </source>
</evidence>
<feature type="transmembrane region" description="Helical" evidence="7">
    <location>
        <begin position="157"/>
        <end position="174"/>
    </location>
</feature>
<dbReference type="OrthoDB" id="9775268at2"/>
<keyword evidence="2" id="KW-0813">Transport</keyword>
<feature type="transmembrane region" description="Helical" evidence="7">
    <location>
        <begin position="260"/>
        <end position="279"/>
    </location>
</feature>
<feature type="transmembrane region" description="Helical" evidence="7">
    <location>
        <begin position="291"/>
        <end position="308"/>
    </location>
</feature>
<dbReference type="InterPro" id="IPR036259">
    <property type="entry name" value="MFS_trans_sf"/>
</dbReference>
<feature type="transmembrane region" description="Helical" evidence="7">
    <location>
        <begin position="106"/>
        <end position="122"/>
    </location>
</feature>
<keyword evidence="6 7" id="KW-0472">Membrane</keyword>
<evidence type="ECO:0000256" key="3">
    <source>
        <dbReference type="ARBA" id="ARBA00022475"/>
    </source>
</evidence>
<dbReference type="EMBL" id="FRAV01000032">
    <property type="protein sequence ID" value="SHM03466.1"/>
    <property type="molecule type" value="Genomic_DNA"/>
</dbReference>
<feature type="transmembrane region" description="Helical" evidence="7">
    <location>
        <begin position="348"/>
        <end position="369"/>
    </location>
</feature>
<evidence type="ECO:0000256" key="7">
    <source>
        <dbReference type="SAM" id="Phobius"/>
    </source>
</evidence>
<feature type="transmembrane region" description="Helical" evidence="7">
    <location>
        <begin position="314"/>
        <end position="336"/>
    </location>
</feature>
<evidence type="ECO:0000256" key="6">
    <source>
        <dbReference type="ARBA" id="ARBA00023136"/>
    </source>
</evidence>
<organism evidence="8 9">
    <name type="scientific">Chryseobacterium polytrichastri</name>
    <dbReference type="NCBI Taxonomy" id="1302687"/>
    <lineage>
        <taxon>Bacteria</taxon>
        <taxon>Pseudomonadati</taxon>
        <taxon>Bacteroidota</taxon>
        <taxon>Flavobacteriia</taxon>
        <taxon>Flavobacteriales</taxon>
        <taxon>Weeksellaceae</taxon>
        <taxon>Chryseobacterium group</taxon>
        <taxon>Chryseobacterium</taxon>
    </lineage>
</organism>
<comment type="subcellular location">
    <subcellularLocation>
        <location evidence="1">Cell membrane</location>
        <topology evidence="1">Multi-pass membrane protein</topology>
    </subcellularLocation>
</comment>
<dbReference type="GO" id="GO:0005886">
    <property type="term" value="C:plasma membrane"/>
    <property type="evidence" value="ECO:0007669"/>
    <property type="project" value="UniProtKB-SubCell"/>
</dbReference>
<feature type="transmembrane region" description="Helical" evidence="7">
    <location>
        <begin position="381"/>
        <end position="398"/>
    </location>
</feature>
<dbReference type="CDD" id="cd06173">
    <property type="entry name" value="MFS_MefA_like"/>
    <property type="match status" value="1"/>
</dbReference>
<feature type="transmembrane region" description="Helical" evidence="7">
    <location>
        <begin position="180"/>
        <end position="197"/>
    </location>
</feature>
<keyword evidence="3" id="KW-1003">Cell membrane</keyword>
<accession>A0A1M7FHI5</accession>
<evidence type="ECO:0000313" key="8">
    <source>
        <dbReference type="EMBL" id="SHM03466.1"/>
    </source>
</evidence>
<dbReference type="AlphaFoldDB" id="A0A1M7FHI5"/>
<protein>
    <submittedName>
        <fullName evidence="8">Transmembrane secretion effector</fullName>
    </submittedName>
</protein>
<gene>
    <name evidence="8" type="ORF">SAMN05444267_103213</name>
</gene>
<reference evidence="9" key="1">
    <citation type="submission" date="2016-11" db="EMBL/GenBank/DDBJ databases">
        <authorList>
            <person name="Varghese N."/>
            <person name="Submissions S."/>
        </authorList>
    </citation>
    <scope>NUCLEOTIDE SEQUENCE [LARGE SCALE GENOMIC DNA]</scope>
    <source>
        <strain evidence="9">DSM 26899</strain>
    </source>
</reference>
<evidence type="ECO:0000256" key="1">
    <source>
        <dbReference type="ARBA" id="ARBA00004651"/>
    </source>
</evidence>
<evidence type="ECO:0000256" key="5">
    <source>
        <dbReference type="ARBA" id="ARBA00022989"/>
    </source>
</evidence>
<dbReference type="PANTHER" id="PTHR23513:SF11">
    <property type="entry name" value="STAPHYLOFERRIN A TRANSPORTER"/>
    <property type="match status" value="1"/>
</dbReference>
<keyword evidence="5 7" id="KW-1133">Transmembrane helix</keyword>
<keyword evidence="9" id="KW-1185">Reference proteome</keyword>
<dbReference type="SUPFAM" id="SSF103473">
    <property type="entry name" value="MFS general substrate transporter"/>
    <property type="match status" value="1"/>
</dbReference>
<dbReference type="Gene3D" id="1.20.1250.20">
    <property type="entry name" value="MFS general substrate transporter like domains"/>
    <property type="match status" value="1"/>
</dbReference>
<feature type="transmembrane region" description="Helical" evidence="7">
    <location>
        <begin position="227"/>
        <end position="248"/>
    </location>
</feature>
<evidence type="ECO:0000313" key="9">
    <source>
        <dbReference type="Proteomes" id="UP000184364"/>
    </source>
</evidence>
<dbReference type="Pfam" id="PF05977">
    <property type="entry name" value="MFS_3"/>
    <property type="match status" value="1"/>
</dbReference>
<dbReference type="RefSeq" id="WP_073295527.1">
    <property type="nucleotide sequence ID" value="NZ_FRAV01000032.1"/>
</dbReference>
<evidence type="ECO:0000256" key="4">
    <source>
        <dbReference type="ARBA" id="ARBA00022692"/>
    </source>
</evidence>
<dbReference type="PANTHER" id="PTHR23513">
    <property type="entry name" value="INTEGRAL MEMBRANE EFFLUX PROTEIN-RELATED"/>
    <property type="match status" value="1"/>
</dbReference>
<name>A0A1M7FHI5_9FLAO</name>
<dbReference type="Proteomes" id="UP000184364">
    <property type="component" value="Unassembled WGS sequence"/>
</dbReference>
<feature type="transmembrane region" description="Helical" evidence="7">
    <location>
        <begin position="35"/>
        <end position="56"/>
    </location>
</feature>
<sequence>MNFANAFRVFKSRDYRLFFTGQLISRIGMWMQRTAVIWVIYSMTNSVLMVGVATFAEQFPSFLLSPAGGITADRYNRYKILMATQLISALQAVLLTAFYMYGYHSVALLLGLSLMLGIANAYDIPARQAMVNDLVKSKDDLPAAIAMNSSLNNLTRLLGPALAGIVIANYGAAICFGSNAISFIAVIICLNMIRFPIYKTPLKRKKPWTDFKEGFYYMKKEPEISRTLLLCSLVSFFVITYNTLQPYFAKTVFHGDAATYGYMNAAAGLGAFTSTLFIASQKKTGNLKTILFFNLLLLGSGLIAMSFVKVLPVFILFCFICGFGTMSIMPICNTIIQTVSVAEMRGRVIGFFAMATLGTLPLGSLVIGWLSKYISAQHCQLGQGILCLIIGLFFYRFLMGKKKMEVNDEVINNQNKEEIVLTHK</sequence>
<keyword evidence="4 7" id="KW-0812">Transmembrane</keyword>
<proteinExistence type="predicted"/>
<dbReference type="STRING" id="1302687.SAMN05444267_103213"/>
<dbReference type="InterPro" id="IPR010290">
    <property type="entry name" value="TM_effector"/>
</dbReference>